<feature type="transmembrane region" description="Helical" evidence="1">
    <location>
        <begin position="222"/>
        <end position="242"/>
    </location>
</feature>
<keyword evidence="1" id="KW-1133">Transmembrane helix</keyword>
<dbReference type="Pfam" id="PF08426">
    <property type="entry name" value="ICE2"/>
    <property type="match status" value="1"/>
</dbReference>
<dbReference type="GO" id="GO:0000921">
    <property type="term" value="P:septin ring assembly"/>
    <property type="evidence" value="ECO:0007669"/>
    <property type="project" value="TreeGrafter"/>
</dbReference>
<dbReference type="GO" id="GO:0032541">
    <property type="term" value="C:cortical endoplasmic reticulum"/>
    <property type="evidence" value="ECO:0007669"/>
    <property type="project" value="TreeGrafter"/>
</dbReference>
<keyword evidence="2" id="KW-0732">Signal</keyword>
<evidence type="ECO:0000256" key="2">
    <source>
        <dbReference type="SAM" id="SignalP"/>
    </source>
</evidence>
<dbReference type="EMBL" id="CP034209">
    <property type="protein sequence ID" value="QBZ64628.1"/>
    <property type="molecule type" value="Genomic_DNA"/>
</dbReference>
<feature type="signal peptide" evidence="2">
    <location>
        <begin position="1"/>
        <end position="20"/>
    </location>
</feature>
<dbReference type="PANTHER" id="PTHR31726:SF2">
    <property type="entry name" value="PROTEIN ICE2"/>
    <property type="match status" value="1"/>
</dbReference>
<sequence>MLWLFQALFSIVFLLSIVLSIPICFDVGGRDAGLAYSLSLFVFYLFYSAAKLATPDNSRFRRALTELIRLSQWVVIPGLLIWSLNRFSVDEALLDAAQSHGHGSGDWVRRAWFGHDTVAQPAAPAATNFHDWFFGSKGVLESMWLGSWDRGLSYSSPLFQLCEGFCTVLVIQAAGQMTRWLVNRGRSDTWVIVLLVISSSILTSAAYFLWRIMKFPQINNIDATLIGVTITSAVFLGAYGISSGRGNPIESALLFAYVVLCVYQIFTDYMPSDPAAAEALAAAQAAQQPEFPPLPPFIMASWSTLRHMLASLPEAFNVSFTFLYAAFQTVTPSVIISLAYRITVFYCATRIIPAVRESGTNALMADPELYGDSSDGATKLLSVLSWFSPSILIAVYTSLLLQHFTVAADSDIGWTLTAGDIGGNPWRWVNVGATMLMYSLELYLGDDEPAAHWKSD</sequence>
<name>A0A4V1C7U7_PYROR</name>
<feature type="transmembrane region" description="Helical" evidence="1">
    <location>
        <begin position="36"/>
        <end position="54"/>
    </location>
</feature>
<reference evidence="3 4" key="1">
    <citation type="journal article" date="2019" name="Mol. Biol. Evol.">
        <title>Blast fungal genomes show frequent chromosomal changes, gene gains and losses, and effector gene turnover.</title>
        <authorList>
            <person name="Gomez Luciano L.B."/>
            <person name="Jason Tsai I."/>
            <person name="Chuma I."/>
            <person name="Tosa Y."/>
            <person name="Chen Y.H."/>
            <person name="Li J.Y."/>
            <person name="Li M.Y."/>
            <person name="Jade Lu M.Y."/>
            <person name="Nakayashiki H."/>
            <person name="Li W.H."/>
        </authorList>
    </citation>
    <scope>NUCLEOTIDE SEQUENCE [LARGE SCALE GENOMIC DNA]</scope>
    <source>
        <strain evidence="3">MZ5-1-6</strain>
    </source>
</reference>
<gene>
    <name evidence="3" type="ORF">PoMZ_06326</name>
</gene>
<dbReference type="OMA" id="TTPDRSW"/>
<protein>
    <recommendedName>
        <fullName evidence="5">ER membrane protein</fullName>
    </recommendedName>
</protein>
<dbReference type="AlphaFoldDB" id="A0A4V1C7U7"/>
<dbReference type="Proteomes" id="UP000294847">
    <property type="component" value="Chromosome 6"/>
</dbReference>
<evidence type="ECO:0000313" key="3">
    <source>
        <dbReference type="EMBL" id="QBZ64628.1"/>
    </source>
</evidence>
<evidence type="ECO:0000256" key="1">
    <source>
        <dbReference type="SAM" id="Phobius"/>
    </source>
</evidence>
<feature type="transmembrane region" description="Helical" evidence="1">
    <location>
        <begin position="248"/>
        <end position="266"/>
    </location>
</feature>
<dbReference type="GO" id="GO:0005789">
    <property type="term" value="C:endoplasmic reticulum membrane"/>
    <property type="evidence" value="ECO:0007669"/>
    <property type="project" value="TreeGrafter"/>
</dbReference>
<evidence type="ECO:0000313" key="4">
    <source>
        <dbReference type="Proteomes" id="UP000294847"/>
    </source>
</evidence>
<organism evidence="3 4">
    <name type="scientific">Pyricularia oryzae</name>
    <name type="common">Rice blast fungus</name>
    <name type="synonym">Magnaporthe oryzae</name>
    <dbReference type="NCBI Taxonomy" id="318829"/>
    <lineage>
        <taxon>Eukaryota</taxon>
        <taxon>Fungi</taxon>
        <taxon>Dikarya</taxon>
        <taxon>Ascomycota</taxon>
        <taxon>Pezizomycotina</taxon>
        <taxon>Sordariomycetes</taxon>
        <taxon>Sordariomycetidae</taxon>
        <taxon>Magnaporthales</taxon>
        <taxon>Pyriculariaceae</taxon>
        <taxon>Pyricularia</taxon>
    </lineage>
</organism>
<proteinExistence type="predicted"/>
<dbReference type="GO" id="GO:0048309">
    <property type="term" value="P:endoplasmic reticulum inheritance"/>
    <property type="evidence" value="ECO:0007669"/>
    <property type="project" value="TreeGrafter"/>
</dbReference>
<accession>A0A4V1C7U7</accession>
<feature type="transmembrane region" description="Helical" evidence="1">
    <location>
        <begin position="190"/>
        <end position="210"/>
    </location>
</feature>
<dbReference type="VEuPathDB" id="FungiDB:M_BR32_EuGene_00072381"/>
<dbReference type="InterPro" id="IPR013635">
    <property type="entry name" value="Ice2"/>
</dbReference>
<keyword evidence="1" id="KW-0812">Transmembrane</keyword>
<keyword evidence="1" id="KW-0472">Membrane</keyword>
<dbReference type="PANTHER" id="PTHR31726">
    <property type="entry name" value="PROTEIN ICE2"/>
    <property type="match status" value="1"/>
</dbReference>
<dbReference type="GO" id="GO:0097038">
    <property type="term" value="C:perinuclear endoplasmic reticulum"/>
    <property type="evidence" value="ECO:0007669"/>
    <property type="project" value="TreeGrafter"/>
</dbReference>
<evidence type="ECO:0008006" key="5">
    <source>
        <dbReference type="Google" id="ProtNLM"/>
    </source>
</evidence>
<feature type="chain" id="PRO_5020428535" description="ER membrane protein" evidence="2">
    <location>
        <begin position="21"/>
        <end position="456"/>
    </location>
</feature>